<dbReference type="AlphaFoldDB" id="A0A375IZC9"/>
<accession>A0A375IZC9</accession>
<name>A0A375IZC9_9BURK</name>
<dbReference type="EMBL" id="OVTA01000017">
    <property type="protein sequence ID" value="SPR98267.1"/>
    <property type="molecule type" value="Genomic_DNA"/>
</dbReference>
<sequence length="81" mass="8679">MGPATIRMAIRQPVAKLGCGRSCGEQPHASPLRQRNAELSHWRQHPRSLALQLVLNTPLATASPHPKDCGVYSSIASARAG</sequence>
<dbReference type="Proteomes" id="UP000256805">
    <property type="component" value="Unassembled WGS sequence"/>
</dbReference>
<protein>
    <submittedName>
        <fullName evidence="1">Uncharacterized protein</fullName>
    </submittedName>
</protein>
<organism evidence="1 2">
    <name type="scientific">Cupriavidus taiwanensis</name>
    <dbReference type="NCBI Taxonomy" id="164546"/>
    <lineage>
        <taxon>Bacteria</taxon>
        <taxon>Pseudomonadati</taxon>
        <taxon>Pseudomonadota</taxon>
        <taxon>Betaproteobacteria</taxon>
        <taxon>Burkholderiales</taxon>
        <taxon>Burkholderiaceae</taxon>
        <taxon>Cupriavidus</taxon>
    </lineage>
</organism>
<evidence type="ECO:0000313" key="1">
    <source>
        <dbReference type="EMBL" id="SPR98267.1"/>
    </source>
</evidence>
<gene>
    <name evidence="1" type="ORF">CBM2634_A240089</name>
</gene>
<proteinExistence type="predicted"/>
<reference evidence="1 2" key="1">
    <citation type="submission" date="2018-01" db="EMBL/GenBank/DDBJ databases">
        <authorList>
            <person name="Gaut B.S."/>
            <person name="Morton B.R."/>
            <person name="Clegg M.T."/>
            <person name="Duvall M.R."/>
        </authorList>
    </citation>
    <scope>NUCLEOTIDE SEQUENCE [LARGE SCALE GENOMIC DNA]</scope>
    <source>
        <strain evidence="1">Cupriavidus taiwanensis cmp 52</strain>
    </source>
</reference>
<evidence type="ECO:0000313" key="2">
    <source>
        <dbReference type="Proteomes" id="UP000256805"/>
    </source>
</evidence>